<evidence type="ECO:0000256" key="1">
    <source>
        <dbReference type="ARBA" id="ARBA00010066"/>
    </source>
</evidence>
<evidence type="ECO:0000256" key="6">
    <source>
        <dbReference type="SAM" id="MobiDB-lite"/>
    </source>
</evidence>
<sequence length="230" mass="25479">MRRGNNKSVQEKLSDSVSLESGSGMSTLRIGDRNARSHAPSAGAAQPALTRPWLTAFLASSPPPVCCLSVQTKSSRPHPDTSRPPPTRRLHRLASPSVSTASDHTRSCIMAAQQSQGIQTLLEAEKEAAKIVQKARTYRTQKLKDARNEASKEIEQLKANKEKEFADFQKQHEGSTNSSQTTVDKETEERLGELNKAFEANRDQVISKLLDRVVDVKTELHRNLQLQQKA</sequence>
<protein>
    <submittedName>
        <fullName evidence="7">V-type ATPase</fullName>
    </submittedName>
</protein>
<gene>
    <name evidence="7" type="ORF">PAN0_012d4447</name>
</gene>
<accession>A0A081CHS9</accession>
<keyword evidence="3" id="KW-0375">Hydrogen ion transport</keyword>
<dbReference type="AlphaFoldDB" id="A0A081CHS9"/>
<keyword evidence="4" id="KW-0406">Ion transport</keyword>
<evidence type="ECO:0000256" key="2">
    <source>
        <dbReference type="ARBA" id="ARBA00022448"/>
    </source>
</evidence>
<dbReference type="EMBL" id="DF830079">
    <property type="protein sequence ID" value="GAK66225.1"/>
    <property type="molecule type" value="Genomic_DNA"/>
</dbReference>
<dbReference type="RefSeq" id="XP_014655470.1">
    <property type="nucleotide sequence ID" value="XM_014799984.1"/>
</dbReference>
<evidence type="ECO:0000313" key="7">
    <source>
        <dbReference type="EMBL" id="GAK66225.1"/>
    </source>
</evidence>
<dbReference type="GO" id="GO:0046961">
    <property type="term" value="F:proton-transporting ATPase activity, rotational mechanism"/>
    <property type="evidence" value="ECO:0007669"/>
    <property type="project" value="InterPro"/>
</dbReference>
<dbReference type="HOGENOM" id="CLU_081371_0_0_1"/>
<proteinExistence type="inferred from homology"/>
<dbReference type="Proteomes" id="UP000053758">
    <property type="component" value="Unassembled WGS sequence"/>
</dbReference>
<keyword evidence="8" id="KW-1185">Reference proteome</keyword>
<feature type="region of interest" description="Disordered" evidence="6">
    <location>
        <begin position="143"/>
        <end position="187"/>
    </location>
</feature>
<comment type="function">
    <text evidence="5">Subunit of the V1 complex of vacuolar(H+)-ATPase (V-ATPase), a multisubunit enzyme composed of a peripheral complex (V1) that hydrolyzes ATP and a membrane integral complex (V0) that translocates protons. V-ATPase is responsible for acidifying and maintaining the pH of intracellular compartments.</text>
</comment>
<name>A0A081CHS9_PSEA2</name>
<dbReference type="InterPro" id="IPR005124">
    <property type="entry name" value="V-ATPase_G"/>
</dbReference>
<feature type="region of interest" description="Disordered" evidence="6">
    <location>
        <begin position="1"/>
        <end position="48"/>
    </location>
</feature>
<reference evidence="8" key="1">
    <citation type="journal article" date="2014" name="Genome Announc.">
        <title>Draft Genome Sequence of the Yeast Pseudozyma antarctica Type Strain JCM10317, a Producer of the Glycolipid Biosurfactants, Mannosylerythritol Lipids.</title>
        <authorList>
            <person name="Saika A."/>
            <person name="Koike H."/>
            <person name="Hori T."/>
            <person name="Fukuoka T."/>
            <person name="Sato S."/>
            <person name="Habe H."/>
            <person name="Kitamoto D."/>
            <person name="Morita T."/>
        </authorList>
    </citation>
    <scope>NUCLEOTIDE SEQUENCE [LARGE SCALE GENOMIC DNA]</scope>
    <source>
        <strain evidence="8">JCM 10317</strain>
    </source>
</reference>
<organism evidence="7 8">
    <name type="scientific">Pseudozyma antarctica</name>
    <name type="common">Yeast</name>
    <name type="synonym">Candida antarctica</name>
    <dbReference type="NCBI Taxonomy" id="84753"/>
    <lineage>
        <taxon>Eukaryota</taxon>
        <taxon>Fungi</taxon>
        <taxon>Dikarya</taxon>
        <taxon>Basidiomycota</taxon>
        <taxon>Ustilaginomycotina</taxon>
        <taxon>Ustilaginomycetes</taxon>
        <taxon>Ustilaginales</taxon>
        <taxon>Ustilaginaceae</taxon>
        <taxon>Moesziomyces</taxon>
    </lineage>
</organism>
<evidence type="ECO:0000256" key="3">
    <source>
        <dbReference type="ARBA" id="ARBA00022781"/>
    </source>
</evidence>
<dbReference type="PANTHER" id="PTHR12713:SF11">
    <property type="entry name" value="V-TYPE PROTON ATPASE SUBUNIT G"/>
    <property type="match status" value="1"/>
</dbReference>
<dbReference type="PANTHER" id="PTHR12713">
    <property type="entry name" value="VACUOLAR ATP SYNTHASE SUBUNIT G"/>
    <property type="match status" value="1"/>
</dbReference>
<dbReference type="FunFam" id="1.20.5.2950:FF:000001">
    <property type="entry name" value="V-type proton ATPase subunit G"/>
    <property type="match status" value="1"/>
</dbReference>
<feature type="region of interest" description="Disordered" evidence="6">
    <location>
        <begin position="67"/>
        <end position="103"/>
    </location>
</feature>
<dbReference type="Pfam" id="PF03179">
    <property type="entry name" value="V-ATPase_G"/>
    <property type="match status" value="1"/>
</dbReference>
<evidence type="ECO:0000256" key="5">
    <source>
        <dbReference type="ARBA" id="ARBA00046254"/>
    </source>
</evidence>
<dbReference type="Gene3D" id="1.20.5.2950">
    <property type="match status" value="1"/>
</dbReference>
<dbReference type="GO" id="GO:0000221">
    <property type="term" value="C:vacuolar proton-transporting V-type ATPase, V1 domain"/>
    <property type="evidence" value="ECO:0007669"/>
    <property type="project" value="TreeGrafter"/>
</dbReference>
<dbReference type="GeneID" id="26305343"/>
<keyword evidence="2" id="KW-0813">Transport</keyword>
<dbReference type="NCBIfam" id="TIGR01147">
    <property type="entry name" value="V_ATP_synt_G"/>
    <property type="match status" value="1"/>
</dbReference>
<feature type="compositionally biased region" description="Polar residues" evidence="6">
    <location>
        <begin position="15"/>
        <end position="26"/>
    </location>
</feature>
<evidence type="ECO:0000256" key="4">
    <source>
        <dbReference type="ARBA" id="ARBA00023065"/>
    </source>
</evidence>
<comment type="similarity">
    <text evidence="1">Belongs to the V-ATPase G subunit family.</text>
</comment>
<dbReference type="GO" id="GO:0016887">
    <property type="term" value="F:ATP hydrolysis activity"/>
    <property type="evidence" value="ECO:0007669"/>
    <property type="project" value="TreeGrafter"/>
</dbReference>
<feature type="compositionally biased region" description="Basic and acidic residues" evidence="6">
    <location>
        <begin position="143"/>
        <end position="173"/>
    </location>
</feature>
<evidence type="ECO:0000313" key="8">
    <source>
        <dbReference type="Proteomes" id="UP000053758"/>
    </source>
</evidence>